<comment type="caution">
    <text evidence="1">The sequence shown here is derived from an EMBL/GenBank/DDBJ whole genome shotgun (WGS) entry which is preliminary data.</text>
</comment>
<feature type="non-terminal residue" evidence="1">
    <location>
        <position position="1"/>
    </location>
</feature>
<evidence type="ECO:0000313" key="2">
    <source>
        <dbReference type="Proteomes" id="UP001189429"/>
    </source>
</evidence>
<reference evidence="1" key="1">
    <citation type="submission" date="2023-10" db="EMBL/GenBank/DDBJ databases">
        <authorList>
            <person name="Chen Y."/>
            <person name="Shah S."/>
            <person name="Dougan E. K."/>
            <person name="Thang M."/>
            <person name="Chan C."/>
        </authorList>
    </citation>
    <scope>NUCLEOTIDE SEQUENCE [LARGE SCALE GENOMIC DNA]</scope>
</reference>
<gene>
    <name evidence="1" type="ORF">PCOR1329_LOCUS69180</name>
</gene>
<protein>
    <submittedName>
        <fullName evidence="1">Uncharacterized protein</fullName>
    </submittedName>
</protein>
<dbReference type="EMBL" id="CAUYUJ010019062">
    <property type="protein sequence ID" value="CAK0888376.1"/>
    <property type="molecule type" value="Genomic_DNA"/>
</dbReference>
<keyword evidence="2" id="KW-1185">Reference proteome</keyword>
<feature type="non-terminal residue" evidence="1">
    <location>
        <position position="479"/>
    </location>
</feature>
<organism evidence="1 2">
    <name type="scientific">Prorocentrum cordatum</name>
    <dbReference type="NCBI Taxonomy" id="2364126"/>
    <lineage>
        <taxon>Eukaryota</taxon>
        <taxon>Sar</taxon>
        <taxon>Alveolata</taxon>
        <taxon>Dinophyceae</taxon>
        <taxon>Prorocentrales</taxon>
        <taxon>Prorocentraceae</taxon>
        <taxon>Prorocentrum</taxon>
    </lineage>
</organism>
<evidence type="ECO:0000313" key="1">
    <source>
        <dbReference type="EMBL" id="CAK0888376.1"/>
    </source>
</evidence>
<dbReference type="Proteomes" id="UP001189429">
    <property type="component" value="Unassembled WGS sequence"/>
</dbReference>
<sequence length="479" mass="51142">ADPRSQKRALARVRWGDRTVNQAVSALNGLYLALEGSAGIAFAAHREAHHQLRLAARLSAQGSNVFQPRAAVGELLRFRSLYDEGAACLARACDVELVGIPRLGSAPPALVDVVDPVGQEMQKDWANTMLLDQDEWGRAIESSPPITPFMDVELRWGPALYRGFIGDLRAAGLLAFTAEPKTADSREELFVSSLHINISFYALKIPPELMPFFCLPAAPEDFAESFGEPLVALGMGPSVALADPGPIPDISEGMPTVLAYCGNIGVASTSCKSADSPRAKIEAQLVADGFEVHEATAAPIAAAMPGRGIDGRAGAAQLTARRRAKLEAALRRFDRRTKVSARQVGVIIGRCIDAAMLNPCTMSAVRRRCDFVAAAADKRARLWAAAPWESSVMRRLLFACAADMRRPCCAAAGVHGSSLTQTVFAAAEAPADGATGIGRVGERSRFKRRHGALLLRFSALGLPGDPFSDPRNVAPCKPR</sequence>
<accession>A0ABN9WQL8</accession>
<name>A0ABN9WQL8_9DINO</name>
<proteinExistence type="predicted"/>